<evidence type="ECO:0000313" key="6">
    <source>
        <dbReference type="EMBL" id="AFP85002.1"/>
    </source>
</evidence>
<evidence type="ECO:0000256" key="4">
    <source>
        <dbReference type="ARBA" id="ARBA00023136"/>
    </source>
</evidence>
<dbReference type="OrthoDB" id="9810601at2"/>
<dbReference type="PANTHER" id="PTHR36926:SF1">
    <property type="entry name" value="COLICIN V PRODUCTION PROTEIN"/>
    <property type="match status" value="1"/>
</dbReference>
<dbReference type="InterPro" id="IPR052719">
    <property type="entry name" value="CvpA-like"/>
</dbReference>
<protein>
    <submittedName>
        <fullName evidence="6">Putative membrane protein, required for colicin V production</fullName>
    </submittedName>
</protein>
<feature type="transmembrane region" description="Helical" evidence="5">
    <location>
        <begin position="100"/>
        <end position="120"/>
    </location>
</feature>
<keyword evidence="7" id="KW-1185">Reference proteome</keyword>
<dbReference type="STRING" id="1199245.A359_06150"/>
<comment type="subcellular location">
    <subcellularLocation>
        <location evidence="1">Membrane</location>
        <topology evidence="1">Multi-pass membrane protein</topology>
    </subcellularLocation>
</comment>
<dbReference type="RefSeq" id="WP_014888300.1">
    <property type="nucleotide sequence ID" value="NC_018419.1"/>
</dbReference>
<name>J3TFI7_9ENTR</name>
<reference evidence="6 7" key="1">
    <citation type="journal article" date="2012" name="Mol. Biol. Evol.">
        <title>Genome reduction and co-evolution between the primary and secondary bacterial symbionts of psyllids.</title>
        <authorList>
            <person name="Sloan D.B."/>
            <person name="Moran N.A."/>
        </authorList>
    </citation>
    <scope>NUCLEOTIDE SEQUENCE [LARGE SCALE GENOMIC DNA]</scope>
    <source>
        <strain evidence="6">Ceuc_S</strain>
    </source>
</reference>
<feature type="transmembrane region" description="Helical" evidence="5">
    <location>
        <begin position="6"/>
        <end position="24"/>
    </location>
</feature>
<dbReference type="Pfam" id="PF02674">
    <property type="entry name" value="Colicin_V"/>
    <property type="match status" value="1"/>
</dbReference>
<keyword evidence="3 5" id="KW-1133">Transmembrane helix</keyword>
<proteinExistence type="predicted"/>
<dbReference type="GO" id="GO:0009403">
    <property type="term" value="P:toxin biosynthetic process"/>
    <property type="evidence" value="ECO:0007669"/>
    <property type="project" value="InterPro"/>
</dbReference>
<organism evidence="6 7">
    <name type="scientific">secondary endosymbiont of Ctenarytaina eucalypti</name>
    <dbReference type="NCBI Taxonomy" id="1199245"/>
    <lineage>
        <taxon>Bacteria</taxon>
        <taxon>Pseudomonadati</taxon>
        <taxon>Pseudomonadota</taxon>
        <taxon>Gammaproteobacteria</taxon>
        <taxon>Enterobacterales</taxon>
        <taxon>Enterobacteriaceae</taxon>
        <taxon>aphid secondary symbionts</taxon>
    </lineage>
</organism>
<dbReference type="PATRIC" id="fig|1199245.3.peg.735"/>
<dbReference type="KEGG" id="sect:A359_06150"/>
<dbReference type="GO" id="GO:0016020">
    <property type="term" value="C:membrane"/>
    <property type="evidence" value="ECO:0007669"/>
    <property type="project" value="UniProtKB-SubCell"/>
</dbReference>
<evidence type="ECO:0000256" key="2">
    <source>
        <dbReference type="ARBA" id="ARBA00022692"/>
    </source>
</evidence>
<accession>J3TFI7</accession>
<evidence type="ECO:0000256" key="5">
    <source>
        <dbReference type="SAM" id="Phobius"/>
    </source>
</evidence>
<dbReference type="Proteomes" id="UP000003936">
    <property type="component" value="Chromosome"/>
</dbReference>
<evidence type="ECO:0000256" key="3">
    <source>
        <dbReference type="ARBA" id="ARBA00022989"/>
    </source>
</evidence>
<sequence length="152" mass="17283">MIWVDYVIISIIIFSALVSVFRGFVCEALSLVTWGCAFFVTSHYYGDLAIHFSSFKAQMVRNSIAIVIIFILVLLVGSILQYLLNFLVERGGLSGTDRELGVCFGILRGIFIVTAGLFFLNHFTGFSNSQDWQQSQLIPMFRNIIRWFFGYP</sequence>
<dbReference type="HOGENOM" id="CLU_092720_2_1_6"/>
<dbReference type="EMBL" id="CP003546">
    <property type="protein sequence ID" value="AFP85002.1"/>
    <property type="molecule type" value="Genomic_DNA"/>
</dbReference>
<keyword evidence="4 5" id="KW-0472">Membrane</keyword>
<dbReference type="InterPro" id="IPR003825">
    <property type="entry name" value="Colicin-V_CvpA"/>
</dbReference>
<keyword evidence="2 5" id="KW-0812">Transmembrane</keyword>
<feature type="transmembrane region" description="Helical" evidence="5">
    <location>
        <begin position="31"/>
        <end position="52"/>
    </location>
</feature>
<dbReference type="PANTHER" id="PTHR36926">
    <property type="entry name" value="COLICIN V PRODUCTION PROTEIN"/>
    <property type="match status" value="1"/>
</dbReference>
<dbReference type="AlphaFoldDB" id="J3TFI7"/>
<gene>
    <name evidence="6" type="ORF">A359_06150</name>
</gene>
<feature type="transmembrane region" description="Helical" evidence="5">
    <location>
        <begin position="64"/>
        <end position="88"/>
    </location>
</feature>
<evidence type="ECO:0000313" key="7">
    <source>
        <dbReference type="Proteomes" id="UP000003936"/>
    </source>
</evidence>
<evidence type="ECO:0000256" key="1">
    <source>
        <dbReference type="ARBA" id="ARBA00004141"/>
    </source>
</evidence>